<keyword evidence="3 5" id="KW-0175">Coiled coil</keyword>
<feature type="region of interest" description="Disordered" evidence="6">
    <location>
        <begin position="504"/>
        <end position="542"/>
    </location>
</feature>
<keyword evidence="7" id="KW-0812">Transmembrane</keyword>
<evidence type="ECO:0000256" key="3">
    <source>
        <dbReference type="ARBA" id="ARBA00023054"/>
    </source>
</evidence>
<dbReference type="PANTHER" id="PTHR30563">
    <property type="entry name" value="DNA RECOMBINATION PROTEIN RMUC"/>
    <property type="match status" value="1"/>
</dbReference>
<evidence type="ECO:0000256" key="6">
    <source>
        <dbReference type="SAM" id="MobiDB-lite"/>
    </source>
</evidence>
<comment type="function">
    <text evidence="1">Involved in DNA recombination.</text>
</comment>
<keyword evidence="4" id="KW-0233">DNA recombination</keyword>
<gene>
    <name evidence="8" type="ORF">DT076_15160</name>
</gene>
<feature type="coiled-coil region" evidence="5">
    <location>
        <begin position="56"/>
        <end position="160"/>
    </location>
</feature>
<evidence type="ECO:0000313" key="8">
    <source>
        <dbReference type="EMBL" id="RCK68571.1"/>
    </source>
</evidence>
<keyword evidence="7" id="KW-0472">Membrane</keyword>
<organism evidence="8 9">
    <name type="scientific">Desertihabitans brevis</name>
    <dbReference type="NCBI Taxonomy" id="2268447"/>
    <lineage>
        <taxon>Bacteria</taxon>
        <taxon>Bacillati</taxon>
        <taxon>Actinomycetota</taxon>
        <taxon>Actinomycetes</taxon>
        <taxon>Propionibacteriales</taxon>
        <taxon>Propionibacteriaceae</taxon>
        <taxon>Desertihabitans</taxon>
    </lineage>
</organism>
<dbReference type="PANTHER" id="PTHR30563:SF0">
    <property type="entry name" value="DNA RECOMBINATION PROTEIN RMUC"/>
    <property type="match status" value="1"/>
</dbReference>
<evidence type="ECO:0000256" key="4">
    <source>
        <dbReference type="ARBA" id="ARBA00023172"/>
    </source>
</evidence>
<evidence type="ECO:0000313" key="9">
    <source>
        <dbReference type="Proteomes" id="UP000252770"/>
    </source>
</evidence>
<feature type="compositionally biased region" description="Basic and acidic residues" evidence="6">
    <location>
        <begin position="530"/>
        <end position="542"/>
    </location>
</feature>
<name>A0A367YUB9_9ACTN</name>
<dbReference type="Proteomes" id="UP000252770">
    <property type="component" value="Unassembled WGS sequence"/>
</dbReference>
<dbReference type="AlphaFoldDB" id="A0A367YUB9"/>
<keyword evidence="9" id="KW-1185">Reference proteome</keyword>
<reference evidence="8 9" key="1">
    <citation type="submission" date="2018-07" db="EMBL/GenBank/DDBJ databases">
        <title>Desertimonas flava gen. nov. sp. nov.</title>
        <authorList>
            <person name="Liu S."/>
        </authorList>
    </citation>
    <scope>NUCLEOTIDE SEQUENCE [LARGE SCALE GENOMIC DNA]</scope>
    <source>
        <strain evidence="8 9">16Sb5-5</strain>
    </source>
</reference>
<evidence type="ECO:0000256" key="7">
    <source>
        <dbReference type="SAM" id="Phobius"/>
    </source>
</evidence>
<keyword evidence="7" id="KW-1133">Transmembrane helix</keyword>
<comment type="caution">
    <text evidence="8">The sequence shown here is derived from an EMBL/GenBank/DDBJ whole genome shotgun (WGS) entry which is preliminary data.</text>
</comment>
<dbReference type="Pfam" id="PF02646">
    <property type="entry name" value="RmuC"/>
    <property type="match status" value="1"/>
</dbReference>
<feature type="transmembrane region" description="Helical" evidence="7">
    <location>
        <begin position="24"/>
        <end position="47"/>
    </location>
</feature>
<comment type="similarity">
    <text evidence="2">Belongs to the RmuC family.</text>
</comment>
<dbReference type="GO" id="GO:0006310">
    <property type="term" value="P:DNA recombination"/>
    <property type="evidence" value="ECO:0007669"/>
    <property type="project" value="UniProtKB-KW"/>
</dbReference>
<proteinExistence type="inferred from homology"/>
<evidence type="ECO:0000256" key="2">
    <source>
        <dbReference type="ARBA" id="ARBA00009840"/>
    </source>
</evidence>
<protein>
    <submittedName>
        <fullName evidence="8">DNA recombination protein RmuC</fullName>
    </submittedName>
</protein>
<accession>A0A367YUB9</accession>
<dbReference type="InterPro" id="IPR003798">
    <property type="entry name" value="DNA_recombination_RmuC"/>
</dbReference>
<evidence type="ECO:0000256" key="5">
    <source>
        <dbReference type="SAM" id="Coils"/>
    </source>
</evidence>
<sequence length="542" mass="59153">MRARRSGTPELSEHLGRILGMDTAALPALLAGLVVGLLLGLSATVLLSRSRREVGRAEQEAEAQRAGAEVERARAEADRARGEAAVARGELAEARAGAADAGRRVAEARAEVQAALAEASEATALLSAARAERDAALQRARELAADREALANQFKVLSAETLEKQGQQADAQAEQRLRATEALLAPVRDSLKAVNERLSEVEKERVRLATDLRNQVQAVQLTGESLRRETSALATALRKPQVRGAWGEMQLKRVAEVAGMVEHCDFTAQHTTTSDDKTVRPDMRVDLSDGKCVFVDSKVPLTAFLDAHETDDAREREAAMGRFAHNVRTHVDQLAQKRYWAAEEGTPEFVVLFMPSEALAAEAFQVLPDLHDYAAARDVVLATPTTLIAMLRAVAYGWKQAKLAESAADVLRLGRELHNRLGTLGSHFDRVGRGLRTAVNAYNQSIGTLETRVMVSARRFRDLNVTDADLDAVTPVEEPVRSIVDAELVEDAARVEPLIGRTRRRSLPPAQEEALFDREPTLDELVAPDDSTRADEQQRYSG</sequence>
<evidence type="ECO:0000256" key="1">
    <source>
        <dbReference type="ARBA" id="ARBA00003416"/>
    </source>
</evidence>
<dbReference type="EMBL" id="QOUI01000010">
    <property type="protein sequence ID" value="RCK68571.1"/>
    <property type="molecule type" value="Genomic_DNA"/>
</dbReference>